<dbReference type="KEGG" id="osn:115231483"/>
<gene>
    <name evidence="3" type="primary">LOC115229082</name>
    <name evidence="4" type="synonym">LOC115231483</name>
</gene>
<accession>A0A6P7TZK6</accession>
<evidence type="ECO:0000313" key="4">
    <source>
        <dbReference type="RefSeq" id="XP_029657360.1"/>
    </source>
</evidence>
<sequence length="186" mass="21709">MPLDGLLVLLRNLHFNSGKNQDDRLHKICPIVVAENFRTMYVPTQHICTNESLWKFKGRIRFEPYNLTKCAQFGIEVYNVCQTTGRACGYIWTYKIYTGQDRLVLSVSIRASTDVMLLLNENLFDKGYNFYMDNWFSSPDLFLQMRRTNSCGTVKMHRKNMPPDLQKIKLLSGKQYTNALILAFLF</sequence>
<reference evidence="3 4" key="1">
    <citation type="submission" date="2025-08" db="UniProtKB">
        <authorList>
            <consortium name="RefSeq"/>
        </authorList>
    </citation>
    <scope>IDENTIFICATION</scope>
</reference>
<dbReference type="Pfam" id="PF13843">
    <property type="entry name" value="DDE_Tnp_1_7"/>
    <property type="match status" value="1"/>
</dbReference>
<protein>
    <submittedName>
        <fullName evidence="3">Uncharacterized protein LOC115229082</fullName>
    </submittedName>
    <submittedName>
        <fullName evidence="4">Uncharacterized protein LOC115231483</fullName>
    </submittedName>
</protein>
<dbReference type="RefSeq" id="XP_029655365.1">
    <property type="nucleotide sequence ID" value="XM_029799505.1"/>
</dbReference>
<dbReference type="Proteomes" id="UP000515154">
    <property type="component" value="Unplaced"/>
</dbReference>
<name>A0A6P7TZK6_9MOLL</name>
<dbReference type="KEGG" id="osn:115229082"/>
<dbReference type="InterPro" id="IPR029526">
    <property type="entry name" value="PGBD"/>
</dbReference>
<evidence type="ECO:0000313" key="3">
    <source>
        <dbReference type="RefSeq" id="XP_029655365.1"/>
    </source>
</evidence>
<dbReference type="AlphaFoldDB" id="A0A6P7TZK6"/>
<dbReference type="PANTHER" id="PTHR46599:SF3">
    <property type="entry name" value="PIGGYBAC TRANSPOSABLE ELEMENT-DERIVED PROTEIN 4"/>
    <property type="match status" value="1"/>
</dbReference>
<feature type="domain" description="PiggyBac transposable element-derived protein" evidence="1">
    <location>
        <begin position="9"/>
        <end position="172"/>
    </location>
</feature>
<dbReference type="RefSeq" id="XP_029657360.1">
    <property type="nucleotide sequence ID" value="XM_029801500.1"/>
</dbReference>
<dbReference type="PANTHER" id="PTHR46599">
    <property type="entry name" value="PIGGYBAC TRANSPOSABLE ELEMENT-DERIVED PROTEIN 4"/>
    <property type="match status" value="1"/>
</dbReference>
<evidence type="ECO:0000313" key="2">
    <source>
        <dbReference type="Proteomes" id="UP000515154"/>
    </source>
</evidence>
<keyword evidence="2" id="KW-1185">Reference proteome</keyword>
<evidence type="ECO:0000259" key="1">
    <source>
        <dbReference type="Pfam" id="PF13843"/>
    </source>
</evidence>
<proteinExistence type="predicted"/>
<organism evidence="2 3">
    <name type="scientific">Octopus sinensis</name>
    <name type="common">East Asian common octopus</name>
    <dbReference type="NCBI Taxonomy" id="2607531"/>
    <lineage>
        <taxon>Eukaryota</taxon>
        <taxon>Metazoa</taxon>
        <taxon>Spiralia</taxon>
        <taxon>Lophotrochozoa</taxon>
        <taxon>Mollusca</taxon>
        <taxon>Cephalopoda</taxon>
        <taxon>Coleoidea</taxon>
        <taxon>Octopodiformes</taxon>
        <taxon>Octopoda</taxon>
        <taxon>Incirrata</taxon>
        <taxon>Octopodidae</taxon>
        <taxon>Octopus</taxon>
    </lineage>
</organism>